<evidence type="ECO:0000256" key="3">
    <source>
        <dbReference type="SAM" id="MobiDB-lite"/>
    </source>
</evidence>
<dbReference type="GeneID" id="115559615"/>
<organism evidence="6 7">
    <name type="scientific">Gadus morhua</name>
    <name type="common">Atlantic cod</name>
    <dbReference type="NCBI Taxonomy" id="8049"/>
    <lineage>
        <taxon>Eukaryota</taxon>
        <taxon>Metazoa</taxon>
        <taxon>Chordata</taxon>
        <taxon>Craniata</taxon>
        <taxon>Vertebrata</taxon>
        <taxon>Euteleostomi</taxon>
        <taxon>Actinopterygii</taxon>
        <taxon>Neopterygii</taxon>
        <taxon>Teleostei</taxon>
        <taxon>Neoteleostei</taxon>
        <taxon>Acanthomorphata</taxon>
        <taxon>Zeiogadaria</taxon>
        <taxon>Gadariae</taxon>
        <taxon>Gadiformes</taxon>
        <taxon>Gadoidei</taxon>
        <taxon>Gadidae</taxon>
        <taxon>Gadus</taxon>
    </lineage>
</organism>
<evidence type="ECO:0000256" key="4">
    <source>
        <dbReference type="SAM" id="SignalP"/>
    </source>
</evidence>
<feature type="chain" id="PRO_5045547871" evidence="4">
    <location>
        <begin position="25"/>
        <end position="369"/>
    </location>
</feature>
<dbReference type="Gene3D" id="2.60.120.200">
    <property type="match status" value="1"/>
</dbReference>
<dbReference type="RefSeq" id="XP_030234437.1">
    <property type="nucleotide sequence ID" value="XM_030378577.1"/>
</dbReference>
<sequence length="369" mass="40441">MSNPGRWTAFLWIVNLVCCTFGMAVNERTDETCPSLHVEDRRFSDSLDRPLAITGFDLTEKFLLRKGTVAEDRASFRLGSIPLIKPTESVFPNGLPSEYSFVTLYRLRRTTKKDRWFLWQIFDQTGGTQVSLVVDGAKRAVEFSFQGLQKNALHYTFKGRDLHALFDRQWHKLGVAVQSTVVSLYVDCKLAERRQTEDKADIKRSGRTLVTTRVEDGRPVDIEVQQILIYCDPYMAEMENCCELQEAKWGANKTSDETPAPPVTGRLPLMLSLPAPPPLDGCPCPAEKIEGKCLKGDQGPAGERGEKGDAGTPGQPGKEGKRGKRGKNGDPTNSGSSGVSAGATVKGDKGEKGDAILRGEKGGAVCITS</sequence>
<dbReference type="PANTHER" id="PTHR24637">
    <property type="entry name" value="COLLAGEN"/>
    <property type="match status" value="1"/>
</dbReference>
<dbReference type="SMART" id="SM00210">
    <property type="entry name" value="TSPN"/>
    <property type="match status" value="1"/>
</dbReference>
<evidence type="ECO:0000313" key="6">
    <source>
        <dbReference type="Ensembl" id="ENSGMOP00000028141.1"/>
    </source>
</evidence>
<evidence type="ECO:0000313" key="7">
    <source>
        <dbReference type="Proteomes" id="UP000694546"/>
    </source>
</evidence>
<accession>A0A8C5A8H4</accession>
<evidence type="ECO:0000256" key="1">
    <source>
        <dbReference type="ARBA" id="ARBA00022729"/>
    </source>
</evidence>
<feature type="region of interest" description="Disordered" evidence="3">
    <location>
        <begin position="295"/>
        <end position="369"/>
    </location>
</feature>
<evidence type="ECO:0000259" key="5">
    <source>
        <dbReference type="SMART" id="SM00210"/>
    </source>
</evidence>
<feature type="compositionally biased region" description="Basic and acidic residues" evidence="3">
    <location>
        <begin position="346"/>
        <end position="361"/>
    </location>
</feature>
<dbReference type="GO" id="GO:0005581">
    <property type="term" value="C:collagen trimer"/>
    <property type="evidence" value="ECO:0007669"/>
    <property type="project" value="UniProtKB-KW"/>
</dbReference>
<reference evidence="6" key="2">
    <citation type="submission" date="2025-09" db="UniProtKB">
        <authorList>
            <consortium name="Ensembl"/>
        </authorList>
    </citation>
    <scope>IDENTIFICATION</scope>
</reference>
<reference evidence="6" key="1">
    <citation type="submission" date="2025-08" db="UniProtKB">
        <authorList>
            <consortium name="Ensembl"/>
        </authorList>
    </citation>
    <scope>IDENTIFICATION</scope>
</reference>
<feature type="domain" description="Thrombospondin-like N-terminal" evidence="5">
    <location>
        <begin position="49"/>
        <end position="233"/>
    </location>
</feature>
<dbReference type="AlphaFoldDB" id="A0A8C5A8H4"/>
<dbReference type="GeneTree" id="ENSGT00940000159308"/>
<evidence type="ECO:0000256" key="2">
    <source>
        <dbReference type="ARBA" id="ARBA00022737"/>
    </source>
</evidence>
<dbReference type="Proteomes" id="UP000694546">
    <property type="component" value="Chromosome 15"/>
</dbReference>
<feature type="compositionally biased region" description="Low complexity" evidence="3">
    <location>
        <begin position="334"/>
        <end position="345"/>
    </location>
</feature>
<dbReference type="SUPFAM" id="SSF49899">
    <property type="entry name" value="Concanavalin A-like lectins/glucanases"/>
    <property type="match status" value="1"/>
</dbReference>
<feature type="signal peptide" evidence="4">
    <location>
        <begin position="1"/>
        <end position="24"/>
    </location>
</feature>
<protein>
    <submittedName>
        <fullName evidence="6">Collagen alpha-1(XIX) chain-like</fullName>
    </submittedName>
</protein>
<dbReference type="GO" id="GO:0007155">
    <property type="term" value="P:cell adhesion"/>
    <property type="evidence" value="ECO:0007669"/>
    <property type="project" value="UniProtKB-KW"/>
</dbReference>
<gene>
    <name evidence="6" type="primary">LOC115559615</name>
</gene>
<proteinExistence type="predicted"/>
<dbReference type="InterPro" id="IPR048287">
    <property type="entry name" value="TSPN-like_N"/>
</dbReference>
<name>A0A8C5A8H4_GADMO</name>
<keyword evidence="1 4" id="KW-0732">Signal</keyword>
<keyword evidence="7" id="KW-1185">Reference proteome</keyword>
<dbReference type="OMA" id="EPKCEAK"/>
<dbReference type="Ensembl" id="ENSGMOT00000024176.1">
    <property type="protein sequence ID" value="ENSGMOP00000028141.1"/>
    <property type="gene ID" value="ENSGMOG00000026294.1"/>
</dbReference>
<dbReference type="InterPro" id="IPR013320">
    <property type="entry name" value="ConA-like_dom_sf"/>
</dbReference>
<keyword evidence="2" id="KW-0677">Repeat</keyword>